<keyword evidence="13" id="KW-1185">Reference proteome</keyword>
<evidence type="ECO:0000256" key="8">
    <source>
        <dbReference type="ARBA" id="ARBA00023277"/>
    </source>
</evidence>
<dbReference type="Pfam" id="PF02922">
    <property type="entry name" value="CBM_48"/>
    <property type="match status" value="1"/>
</dbReference>
<comment type="similarity">
    <text evidence="3 9">Belongs to the glycosyl hydrolase 13 family. GlgB subfamily.</text>
</comment>
<dbReference type="SMART" id="SM00642">
    <property type="entry name" value="Aamy"/>
    <property type="match status" value="1"/>
</dbReference>
<dbReference type="GO" id="GO:0004553">
    <property type="term" value="F:hydrolase activity, hydrolyzing O-glycosyl compounds"/>
    <property type="evidence" value="ECO:0007669"/>
    <property type="project" value="InterPro"/>
</dbReference>
<comment type="pathway">
    <text evidence="2 9">Glycan biosynthesis; glycogen biosynthesis.</text>
</comment>
<keyword evidence="8 9" id="KW-0119">Carbohydrate metabolism</keyword>
<dbReference type="EMBL" id="LT671858">
    <property type="protein sequence ID" value="SIM87483.1"/>
    <property type="molecule type" value="Genomic_DNA"/>
</dbReference>
<dbReference type="InterPro" id="IPR006407">
    <property type="entry name" value="GlgB"/>
</dbReference>
<dbReference type="PANTHER" id="PTHR43651:SF3">
    <property type="entry name" value="1,4-ALPHA-GLUCAN-BRANCHING ENZYME"/>
    <property type="match status" value="1"/>
</dbReference>
<evidence type="ECO:0000256" key="2">
    <source>
        <dbReference type="ARBA" id="ARBA00004964"/>
    </source>
</evidence>
<dbReference type="InterPro" id="IPR014756">
    <property type="entry name" value="Ig_E-set"/>
</dbReference>
<evidence type="ECO:0000259" key="10">
    <source>
        <dbReference type="SMART" id="SM00642"/>
    </source>
</evidence>
<dbReference type="GO" id="GO:0043169">
    <property type="term" value="F:cation binding"/>
    <property type="evidence" value="ECO:0007669"/>
    <property type="project" value="InterPro"/>
</dbReference>
<dbReference type="Pfam" id="PF00128">
    <property type="entry name" value="Alpha-amylase"/>
    <property type="match status" value="1"/>
</dbReference>
<feature type="active site" description="Proton donor" evidence="9">
    <location>
        <position position="457"/>
    </location>
</feature>
<evidence type="ECO:0000313" key="11">
    <source>
        <dbReference type="EMBL" id="SIM87483.1"/>
    </source>
</evidence>
<dbReference type="Gene3D" id="2.60.40.1180">
    <property type="entry name" value="Golgi alpha-mannosidase II"/>
    <property type="match status" value="1"/>
</dbReference>
<dbReference type="SUPFAM" id="SSF51445">
    <property type="entry name" value="(Trans)glycosidases"/>
    <property type="match status" value="1"/>
</dbReference>
<organism evidence="11 14">
    <name type="scientific">Cuniculiplasma divulgatum</name>
    <dbReference type="NCBI Taxonomy" id="1673428"/>
    <lineage>
        <taxon>Archaea</taxon>
        <taxon>Methanobacteriati</taxon>
        <taxon>Thermoplasmatota</taxon>
        <taxon>Thermoplasmata</taxon>
        <taxon>Thermoplasmatales</taxon>
        <taxon>Cuniculiplasmataceae</taxon>
        <taxon>Cuniculiplasma</taxon>
    </lineage>
</organism>
<evidence type="ECO:0000256" key="1">
    <source>
        <dbReference type="ARBA" id="ARBA00000826"/>
    </source>
</evidence>
<dbReference type="GO" id="GO:0005829">
    <property type="term" value="C:cytosol"/>
    <property type="evidence" value="ECO:0007669"/>
    <property type="project" value="TreeGrafter"/>
</dbReference>
<dbReference type="InterPro" id="IPR037439">
    <property type="entry name" value="Branching_enzy"/>
</dbReference>
<dbReference type="Pfam" id="PF02806">
    <property type="entry name" value="Alpha-amylase_C"/>
    <property type="match status" value="1"/>
</dbReference>
<dbReference type="GO" id="GO:0005978">
    <property type="term" value="P:glycogen biosynthetic process"/>
    <property type="evidence" value="ECO:0007669"/>
    <property type="project" value="UniProtKB-UniRule"/>
</dbReference>
<dbReference type="AlphaFoldDB" id="A0A1N5WQQ2"/>
<dbReference type="PIRSF" id="PIRSF000463">
    <property type="entry name" value="GlgB"/>
    <property type="match status" value="1"/>
</dbReference>
<dbReference type="FunFam" id="3.20.20.80:FF:000003">
    <property type="entry name" value="1,4-alpha-glucan branching enzyme GlgB"/>
    <property type="match status" value="1"/>
</dbReference>
<dbReference type="SUPFAM" id="SSF51011">
    <property type="entry name" value="Glycosyl hydrolase domain"/>
    <property type="match status" value="1"/>
</dbReference>
<dbReference type="GO" id="GO:0003844">
    <property type="term" value="F:1,4-alpha-glucan branching enzyme activity"/>
    <property type="evidence" value="ECO:0007669"/>
    <property type="project" value="UniProtKB-UniRule"/>
</dbReference>
<dbReference type="InterPro" id="IPR006048">
    <property type="entry name" value="A-amylase/branching_C"/>
</dbReference>
<evidence type="ECO:0000313" key="14">
    <source>
        <dbReference type="Proteomes" id="UP000195607"/>
    </source>
</evidence>
<evidence type="ECO:0000256" key="7">
    <source>
        <dbReference type="ARBA" id="ARBA00023056"/>
    </source>
</evidence>
<keyword evidence="5 9" id="KW-0328">Glycosyltransferase</keyword>
<dbReference type="Gene3D" id="3.20.20.80">
    <property type="entry name" value="Glycosidases"/>
    <property type="match status" value="1"/>
</dbReference>
<dbReference type="InterPro" id="IPR013783">
    <property type="entry name" value="Ig-like_fold"/>
</dbReference>
<dbReference type="SUPFAM" id="SSF81296">
    <property type="entry name" value="E set domains"/>
    <property type="match status" value="1"/>
</dbReference>
<dbReference type="InterPro" id="IPR044143">
    <property type="entry name" value="GlgB_N_E_set_prok"/>
</dbReference>
<reference evidence="11 14" key="1">
    <citation type="submission" date="2016-04" db="EMBL/GenBank/DDBJ databases">
        <authorList>
            <person name="Evans L.H."/>
            <person name="Alamgir A."/>
            <person name="Owens N."/>
            <person name="Weber N.D."/>
            <person name="Virtaneva K."/>
            <person name="Barbian K."/>
            <person name="Babar A."/>
            <person name="Rosenke K."/>
        </authorList>
    </citation>
    <scope>NUCLEOTIDE SEQUENCE [LARGE SCALE GENOMIC DNA]</scope>
    <source>
        <strain evidence="11">S5</strain>
        <strain evidence="14">S5(T) (JCM 30642 \VKM B-2941)</strain>
    </source>
</reference>
<dbReference type="HAMAP" id="MF_00685">
    <property type="entry name" value="GlgB"/>
    <property type="match status" value="1"/>
</dbReference>
<sequence>MNPSELKNKLKLLREFKLYDAYQLLSTVNEGENRTFQCYLPNASRAWIELKGKIIKPETEDNAIFRFSIPSAEPIRSILICYMDSSGYVEKKHNPYFFEPYLKKEDLYSYVSGESYRAYEFMGAHRIKFPECEGIMFTVYAPNANCVSVIGNFNHWIAGSHPMMNIDNSGIWSIFIPDINGDEIYKYAIRTRNGDLLEKSDPYAFKTELRPRTGSVTNIDEFRWNDREWMKRRFSTNYEVEPIMVYEIHLGSWLREDESLYASYLDLEKRLIPYLKENRFNYVEFLPVMEHPLDDSWGYQVVNYYSPTSRHGNPEGFKHLINALHENNIGVYLDWVPAHFPMDSYGLGLYDGSHLYEYENPKRGIQPDWGTYVFDVGRRHVINFLISNAAFWVREYHCDGLRIDAVSSMLYLDYSRKDGEWEPNIYGGHENLESIAFFRSLNEHIHRSFPGVVLIAEESTSWPGVTSRIESGGLGFDMKWNMGWMHDTLEYFSYDPIYRKYHQDRITFSFWYSFSEKFILPLSHDEVVYGKGSIFQKMPGDEWQKYANVRLLYSYMFSFPGKKMIFMGDEFAVSSEWDFSKGLINNAETNSFMNGVRETLRDLNDIYISRSFLARGDFNGGAFQWIDYSDRESSIFSFIRRDQQSDHFLVFVFNCTPVIRKDYRIGVPRSGEWKEIFNSDSQYYGGSGVGNEGKVIASKKWWHNMENSIEITLPPLGCLILEWRL</sequence>
<dbReference type="EC" id="2.4.1.18" evidence="9"/>
<keyword evidence="7 9" id="KW-0320">Glycogen biosynthesis</keyword>
<evidence type="ECO:0000256" key="5">
    <source>
        <dbReference type="ARBA" id="ARBA00022676"/>
    </source>
</evidence>
<proteinExistence type="inferred from homology"/>
<feature type="domain" description="Glycosyl hydrolase family 13 catalytic" evidence="10">
    <location>
        <begin position="247"/>
        <end position="597"/>
    </location>
</feature>
<reference evidence="13" key="3">
    <citation type="submission" date="2016-06" db="EMBL/GenBank/DDBJ databases">
        <authorList>
            <person name="Toshchakov V.S."/>
        </authorList>
    </citation>
    <scope>NUCLEOTIDE SEQUENCE [LARGE SCALE GENOMIC DNA]</scope>
    <source>
        <strain>PM4 (JCM 30641</strain>
        <strain evidence="13">\VKM B-2940)</strain>
    </source>
</reference>
<dbReference type="InterPro" id="IPR006047">
    <property type="entry name" value="GH13_cat_dom"/>
</dbReference>
<keyword evidence="4 9" id="KW-0321">Glycogen metabolism</keyword>
<dbReference type="KEGG" id="cdiv:CPM_1882"/>
<dbReference type="InterPro" id="IPR017853">
    <property type="entry name" value="GH"/>
</dbReference>
<dbReference type="InterPro" id="IPR004193">
    <property type="entry name" value="Glyco_hydro_13_N"/>
</dbReference>
<dbReference type="EMBL" id="LT719092">
    <property type="protein sequence ID" value="SJK85658.1"/>
    <property type="molecule type" value="Genomic_DNA"/>
</dbReference>
<evidence type="ECO:0000256" key="9">
    <source>
        <dbReference type="HAMAP-Rule" id="MF_00685"/>
    </source>
</evidence>
<reference evidence="12" key="2">
    <citation type="submission" date="2016-06" db="EMBL/GenBank/DDBJ databases">
        <authorList>
            <person name="Olsen C.W."/>
            <person name="Carey S."/>
            <person name="Hinshaw L."/>
            <person name="Karasin A.I."/>
        </authorList>
    </citation>
    <scope>NUCLEOTIDE SEQUENCE [LARGE SCALE GENOMIC DNA]</scope>
    <source>
        <strain evidence="12">PM4</strain>
    </source>
</reference>
<evidence type="ECO:0000256" key="6">
    <source>
        <dbReference type="ARBA" id="ARBA00022679"/>
    </source>
</evidence>
<keyword evidence="6 9" id="KW-0808">Transferase</keyword>
<feature type="active site" description="Nucleophile" evidence="9">
    <location>
        <position position="404"/>
    </location>
</feature>
<dbReference type="InterPro" id="IPR013780">
    <property type="entry name" value="Glyco_hydro_b"/>
</dbReference>
<evidence type="ECO:0000256" key="3">
    <source>
        <dbReference type="ARBA" id="ARBA00009000"/>
    </source>
</evidence>
<accession>A0A1N5WQQ2</accession>
<protein>
    <recommendedName>
        <fullName evidence="9">1,4-alpha-glucan branching enzyme GlgB</fullName>
        <ecNumber evidence="9">2.4.1.18</ecNumber>
    </recommendedName>
    <alternativeName>
        <fullName evidence="9">1,4-alpha-D-glucan:1,4-alpha-D-glucan 6-glucosyl-transferase</fullName>
    </alternativeName>
    <alternativeName>
        <fullName evidence="9">Alpha-(1-&gt;4)-glucan branching enzyme</fullName>
    </alternativeName>
    <alternativeName>
        <fullName evidence="9">Glycogen branching enzyme</fullName>
        <shortName evidence="9">BE</shortName>
    </alternativeName>
</protein>
<dbReference type="UniPathway" id="UPA00164"/>
<evidence type="ECO:0000313" key="13">
    <source>
        <dbReference type="Proteomes" id="UP000187822"/>
    </source>
</evidence>
<dbReference type="NCBIfam" id="NF008967">
    <property type="entry name" value="PRK12313.1"/>
    <property type="match status" value="1"/>
</dbReference>
<dbReference type="Proteomes" id="UP000195607">
    <property type="component" value="Chromosome I"/>
</dbReference>
<dbReference type="CDD" id="cd11322">
    <property type="entry name" value="AmyAc_Glg_BE"/>
    <property type="match status" value="1"/>
</dbReference>
<dbReference type="NCBIfam" id="NF003811">
    <property type="entry name" value="PRK05402.1"/>
    <property type="match status" value="1"/>
</dbReference>
<dbReference type="NCBIfam" id="TIGR01515">
    <property type="entry name" value="branching_enzym"/>
    <property type="match status" value="1"/>
</dbReference>
<comment type="catalytic activity">
    <reaction evidence="1 9">
        <text>Transfers a segment of a (1-&gt;4)-alpha-D-glucan chain to a primary hydroxy group in a similar glucan chain.</text>
        <dbReference type="EC" id="2.4.1.18"/>
    </reaction>
</comment>
<evidence type="ECO:0000313" key="12">
    <source>
        <dbReference type="EMBL" id="SJK85658.1"/>
    </source>
</evidence>
<dbReference type="STRING" id="1673428.CPM_1882"/>
<comment type="function">
    <text evidence="9">Catalyzes the formation of the alpha-1,6-glucosidic linkages in glycogen by scission of a 1,4-alpha-linked oligosaccharide from growing alpha-1,4-glucan chains and the subsequent attachment of the oligosaccharide to the alpha-1,6 position.</text>
</comment>
<comment type="subunit">
    <text evidence="9">Monomer.</text>
</comment>
<name>A0A1N5WQQ2_9ARCH</name>
<dbReference type="PANTHER" id="PTHR43651">
    <property type="entry name" value="1,4-ALPHA-GLUCAN-BRANCHING ENZYME"/>
    <property type="match status" value="1"/>
</dbReference>
<dbReference type="Proteomes" id="UP000187822">
    <property type="component" value="Chromosome I"/>
</dbReference>
<dbReference type="Gene3D" id="2.60.40.10">
    <property type="entry name" value="Immunoglobulins"/>
    <property type="match status" value="1"/>
</dbReference>
<evidence type="ECO:0000256" key="4">
    <source>
        <dbReference type="ARBA" id="ARBA00022600"/>
    </source>
</evidence>
<dbReference type="CDD" id="cd02855">
    <property type="entry name" value="E_set_GBE_prok_N"/>
    <property type="match status" value="1"/>
</dbReference>
<gene>
    <name evidence="9" type="primary">glgB</name>
    <name evidence="12" type="ORF">CPM_1882</name>
    <name evidence="11" type="ORF">CSP5_1944</name>
</gene>
<dbReference type="FunFam" id="2.60.40.1180:FF:000002">
    <property type="entry name" value="1,4-alpha-glucan branching enzyme GlgB"/>
    <property type="match status" value="1"/>
</dbReference>